<sequence length="68" mass="7734">MLLENKFELLATWGFGQGFSDIINNAVINSGIENSDLYNQILNVTNEIQKTIDENNLSDQMLFIARKI</sequence>
<protein>
    <submittedName>
        <fullName evidence="1">Uncharacterized protein</fullName>
    </submittedName>
</protein>
<organism evidence="1">
    <name type="scientific">bioreactor metagenome</name>
    <dbReference type="NCBI Taxonomy" id="1076179"/>
    <lineage>
        <taxon>unclassified sequences</taxon>
        <taxon>metagenomes</taxon>
        <taxon>ecological metagenomes</taxon>
    </lineage>
</organism>
<dbReference type="AlphaFoldDB" id="A0A645JC70"/>
<dbReference type="EMBL" id="VSSQ01136439">
    <property type="protein sequence ID" value="MPN60752.1"/>
    <property type="molecule type" value="Genomic_DNA"/>
</dbReference>
<name>A0A645JC70_9ZZZZ</name>
<proteinExistence type="predicted"/>
<accession>A0A645JC70</accession>
<comment type="caution">
    <text evidence="1">The sequence shown here is derived from an EMBL/GenBank/DDBJ whole genome shotgun (WGS) entry which is preliminary data.</text>
</comment>
<gene>
    <name evidence="1" type="ORF">SDC9_208484</name>
</gene>
<evidence type="ECO:0000313" key="1">
    <source>
        <dbReference type="EMBL" id="MPN60752.1"/>
    </source>
</evidence>
<reference evidence="1" key="1">
    <citation type="submission" date="2019-08" db="EMBL/GenBank/DDBJ databases">
        <authorList>
            <person name="Kucharzyk K."/>
            <person name="Murdoch R.W."/>
            <person name="Higgins S."/>
            <person name="Loffler F."/>
        </authorList>
    </citation>
    <scope>NUCLEOTIDE SEQUENCE</scope>
</reference>